<reference evidence="3" key="1">
    <citation type="journal article" date="2017" name="Nat. Ecol. Evol.">
        <title>Genome expansion and lineage-specific genetic innovations in the forest pathogenic fungi Armillaria.</title>
        <authorList>
            <person name="Sipos G."/>
            <person name="Prasanna A.N."/>
            <person name="Walter M.C."/>
            <person name="O'Connor E."/>
            <person name="Balint B."/>
            <person name="Krizsan K."/>
            <person name="Kiss B."/>
            <person name="Hess J."/>
            <person name="Varga T."/>
            <person name="Slot J."/>
            <person name="Riley R."/>
            <person name="Boka B."/>
            <person name="Rigling D."/>
            <person name="Barry K."/>
            <person name="Lee J."/>
            <person name="Mihaltcheva S."/>
            <person name="LaButti K."/>
            <person name="Lipzen A."/>
            <person name="Waldron R."/>
            <person name="Moloney N.M."/>
            <person name="Sperisen C."/>
            <person name="Kredics L."/>
            <person name="Vagvoelgyi C."/>
            <person name="Patrignani A."/>
            <person name="Fitzpatrick D."/>
            <person name="Nagy I."/>
            <person name="Doyle S."/>
            <person name="Anderson J.B."/>
            <person name="Grigoriev I.V."/>
            <person name="Gueldener U."/>
            <person name="Muensterkoetter M."/>
            <person name="Nagy L.G."/>
        </authorList>
    </citation>
    <scope>NUCLEOTIDE SEQUENCE [LARGE SCALE GENOMIC DNA]</scope>
    <source>
        <strain evidence="3">Ar21-2</strain>
    </source>
</reference>
<dbReference type="Gene3D" id="3.40.970.10">
    <property type="entry name" value="Ribonuclease H1, N-terminal domain"/>
    <property type="match status" value="1"/>
</dbReference>
<dbReference type="OrthoDB" id="3021132at2759"/>
<dbReference type="AlphaFoldDB" id="A0A2H3CM41"/>
<name>A0A2H3CM41_ARMGA</name>
<dbReference type="Proteomes" id="UP000217790">
    <property type="component" value="Unassembled WGS sequence"/>
</dbReference>
<keyword evidence="3" id="KW-1185">Reference proteome</keyword>
<sequence>MGNDAASKNKFCDHIKEAFNKAEPLNSNQKAFVLSLVDGTDVKMEESPAMHIETATMPTGFTNVTTTRSYAIVCLKEGDMYFRCSNSYATSFWVVVHSKVPGVYDNIEDSLAQVLGVSKQHQQGGFNTMAEADAYMVACIKDLKAWGIMICLLGLV</sequence>
<organism evidence="2 3">
    <name type="scientific">Armillaria gallica</name>
    <name type="common">Bulbous honey fungus</name>
    <name type="synonym">Armillaria bulbosa</name>
    <dbReference type="NCBI Taxonomy" id="47427"/>
    <lineage>
        <taxon>Eukaryota</taxon>
        <taxon>Fungi</taxon>
        <taxon>Dikarya</taxon>
        <taxon>Basidiomycota</taxon>
        <taxon>Agaricomycotina</taxon>
        <taxon>Agaricomycetes</taxon>
        <taxon>Agaricomycetidae</taxon>
        <taxon>Agaricales</taxon>
        <taxon>Marasmiineae</taxon>
        <taxon>Physalacriaceae</taxon>
        <taxon>Armillaria</taxon>
    </lineage>
</organism>
<accession>A0A2H3CM41</accession>
<protein>
    <recommendedName>
        <fullName evidence="1">Ribonuclease H1 N-terminal domain-containing protein</fullName>
    </recommendedName>
</protein>
<dbReference type="OMA" id="MHIETAT"/>
<dbReference type="InParanoid" id="A0A2H3CM41"/>
<evidence type="ECO:0000313" key="3">
    <source>
        <dbReference type="Proteomes" id="UP000217790"/>
    </source>
</evidence>
<evidence type="ECO:0000259" key="1">
    <source>
        <dbReference type="Pfam" id="PF01693"/>
    </source>
</evidence>
<gene>
    <name evidence="2" type="ORF">ARMGADRAFT_1089842</name>
</gene>
<dbReference type="EMBL" id="KZ293711">
    <property type="protein sequence ID" value="PBK82940.1"/>
    <property type="molecule type" value="Genomic_DNA"/>
</dbReference>
<feature type="domain" description="Ribonuclease H1 N-terminal" evidence="1">
    <location>
        <begin position="92"/>
        <end position="135"/>
    </location>
</feature>
<dbReference type="Pfam" id="PF01693">
    <property type="entry name" value="Cauli_VI"/>
    <property type="match status" value="1"/>
</dbReference>
<evidence type="ECO:0000313" key="2">
    <source>
        <dbReference type="EMBL" id="PBK82940.1"/>
    </source>
</evidence>
<dbReference type="InterPro" id="IPR037056">
    <property type="entry name" value="RNase_H1_N_sf"/>
</dbReference>
<dbReference type="InterPro" id="IPR011320">
    <property type="entry name" value="RNase_H1_N"/>
</dbReference>
<proteinExistence type="predicted"/>